<keyword evidence="2" id="KW-1185">Reference proteome</keyword>
<name>A0ABS2DIB5_9BACI</name>
<accession>A0ABS2DIB5</accession>
<dbReference type="Gene3D" id="3.30.470.20">
    <property type="entry name" value="ATP-grasp fold, B domain"/>
    <property type="match status" value="1"/>
</dbReference>
<gene>
    <name evidence="1" type="ORF">JR050_11230</name>
</gene>
<dbReference type="Pfam" id="PF14398">
    <property type="entry name" value="ATPgrasp_YheCD"/>
    <property type="match status" value="1"/>
</dbReference>
<evidence type="ECO:0000313" key="2">
    <source>
        <dbReference type="Proteomes" id="UP001518925"/>
    </source>
</evidence>
<evidence type="ECO:0000313" key="1">
    <source>
        <dbReference type="EMBL" id="MBM6618231.1"/>
    </source>
</evidence>
<organism evidence="1 2">
    <name type="scientific">Bacillus suaedaesalsae</name>
    <dbReference type="NCBI Taxonomy" id="2810349"/>
    <lineage>
        <taxon>Bacteria</taxon>
        <taxon>Bacillati</taxon>
        <taxon>Bacillota</taxon>
        <taxon>Bacilli</taxon>
        <taxon>Bacillales</taxon>
        <taxon>Bacillaceae</taxon>
        <taxon>Bacillus</taxon>
    </lineage>
</organism>
<proteinExistence type="predicted"/>
<dbReference type="SUPFAM" id="SSF56059">
    <property type="entry name" value="Glutathione synthetase ATP-binding domain-like"/>
    <property type="match status" value="1"/>
</dbReference>
<dbReference type="EMBL" id="JAFELM010000030">
    <property type="protein sequence ID" value="MBM6618231.1"/>
    <property type="molecule type" value="Genomic_DNA"/>
</dbReference>
<sequence length="339" mass="39363">MTLIGMLHYRKTPAQVKKAFACAAVAKMEGVDFVYFSYHSVDFELEKIQGWKFIDGIWQQQEVDFPDVILNISGPKTEAQSQIRKQLKEKIPFTSFPVGTKMKVYKKIKNAKDFADYLIPSNKLKNGERVLELFNQYNKIVIKPFSGSKGRKVLFLEKIGDGEYQLTEGDHNRKLLENEILDLVNDLKNEKKYLVQPFIECKTKAGLTYDFRLHVQKNGNGEWEITLIYPRVSGSGKMISNVSSGGYRGELDIFLQEEFGEQYFNMRRTLEHFAIAFSYHMDQIYNRSFDELGIDVGVDGNQKLWIFEVNWRPGCKHREFEVAKRLIPYAIFLTNRSSN</sequence>
<comment type="caution">
    <text evidence="1">The sequence shown here is derived from an EMBL/GenBank/DDBJ whole genome shotgun (WGS) entry which is preliminary data.</text>
</comment>
<reference evidence="1 2" key="1">
    <citation type="submission" date="2021-02" db="EMBL/GenBank/DDBJ databases">
        <title>Bacillus sp. RD4P76, an endophyte from a halophyte.</title>
        <authorList>
            <person name="Sun J.-Q."/>
        </authorList>
    </citation>
    <scope>NUCLEOTIDE SEQUENCE [LARGE SCALE GENOMIC DNA]</scope>
    <source>
        <strain evidence="1 2">RD4P76</strain>
    </source>
</reference>
<dbReference type="Proteomes" id="UP001518925">
    <property type="component" value="Unassembled WGS sequence"/>
</dbReference>
<protein>
    <submittedName>
        <fullName evidence="1">YheC/YheD family protein</fullName>
    </submittedName>
</protein>
<dbReference type="RefSeq" id="WP_204203585.1">
    <property type="nucleotide sequence ID" value="NZ_JAFELM010000030.1"/>
</dbReference>
<dbReference type="InterPro" id="IPR026838">
    <property type="entry name" value="YheC/D"/>
</dbReference>